<dbReference type="InterPro" id="IPR015797">
    <property type="entry name" value="NUDIX_hydrolase-like_dom_sf"/>
</dbReference>
<dbReference type="GO" id="GO:0016787">
    <property type="term" value="F:hydrolase activity"/>
    <property type="evidence" value="ECO:0007669"/>
    <property type="project" value="UniProtKB-KW"/>
</dbReference>
<feature type="domain" description="Nudix hydrolase" evidence="1">
    <location>
        <begin position="46"/>
        <end position="183"/>
    </location>
</feature>
<keyword evidence="2" id="KW-0378">Hydrolase</keyword>
<organism evidence="2 3">
    <name type="scientific">Deinococcus roseus</name>
    <dbReference type="NCBI Taxonomy" id="392414"/>
    <lineage>
        <taxon>Bacteria</taxon>
        <taxon>Thermotogati</taxon>
        <taxon>Deinococcota</taxon>
        <taxon>Deinococci</taxon>
        <taxon>Deinococcales</taxon>
        <taxon>Deinococcaceae</taxon>
        <taxon>Deinococcus</taxon>
    </lineage>
</organism>
<dbReference type="Proteomes" id="UP000632222">
    <property type="component" value="Unassembled WGS sequence"/>
</dbReference>
<proteinExistence type="predicted"/>
<comment type="caution">
    <text evidence="2">The sequence shown here is derived from an EMBL/GenBank/DDBJ whole genome shotgun (WGS) entry which is preliminary data.</text>
</comment>
<sequence>MEYVYAVPTALLPQPSPQLQPVTPELYEILSTRGTFLPRPEAEEDETHRQVIPYVLAKHQGKYLLMHRTRAGGDQRLHLKYSLGVGGHINPIDGATDPIQAGLARELEEEIEANVTSLDLLGLILLNDSPVSRVHVGLLYLAHCENAPLVRETEKLQGEMRTRHQIRDLYDALEGWSQLAFDAL</sequence>
<protein>
    <submittedName>
        <fullName evidence="2">NUDIX hydrolase</fullName>
    </submittedName>
</protein>
<reference evidence="3" key="1">
    <citation type="journal article" date="2019" name="Int. J. Syst. Evol. Microbiol.">
        <title>The Global Catalogue of Microorganisms (GCM) 10K type strain sequencing project: providing services to taxonomists for standard genome sequencing and annotation.</title>
        <authorList>
            <consortium name="The Broad Institute Genomics Platform"/>
            <consortium name="The Broad Institute Genome Sequencing Center for Infectious Disease"/>
            <person name="Wu L."/>
            <person name="Ma J."/>
        </authorList>
    </citation>
    <scope>NUCLEOTIDE SEQUENCE [LARGE SCALE GENOMIC DNA]</scope>
    <source>
        <strain evidence="3">JCM 14370</strain>
    </source>
</reference>
<name>A0ABQ2CVP7_9DEIO</name>
<dbReference type="InterPro" id="IPR000086">
    <property type="entry name" value="NUDIX_hydrolase_dom"/>
</dbReference>
<dbReference type="EMBL" id="BMOD01000002">
    <property type="protein sequence ID" value="GGJ25079.1"/>
    <property type="molecule type" value="Genomic_DNA"/>
</dbReference>
<dbReference type="PROSITE" id="PS51462">
    <property type="entry name" value="NUDIX"/>
    <property type="match status" value="1"/>
</dbReference>
<gene>
    <name evidence="2" type="ORF">GCM10008938_08980</name>
</gene>
<dbReference type="SUPFAM" id="SSF55811">
    <property type="entry name" value="Nudix"/>
    <property type="match status" value="1"/>
</dbReference>
<accession>A0ABQ2CVP7</accession>
<keyword evidence="3" id="KW-1185">Reference proteome</keyword>
<evidence type="ECO:0000313" key="3">
    <source>
        <dbReference type="Proteomes" id="UP000632222"/>
    </source>
</evidence>
<evidence type="ECO:0000259" key="1">
    <source>
        <dbReference type="PROSITE" id="PS51462"/>
    </source>
</evidence>
<dbReference type="Gene3D" id="3.90.79.10">
    <property type="entry name" value="Nucleoside Triphosphate Pyrophosphohydrolase"/>
    <property type="match status" value="1"/>
</dbReference>
<evidence type="ECO:0000313" key="2">
    <source>
        <dbReference type="EMBL" id="GGJ25079.1"/>
    </source>
</evidence>